<evidence type="ECO:0000259" key="1">
    <source>
        <dbReference type="Pfam" id="PF11706"/>
    </source>
</evidence>
<keyword evidence="3" id="KW-1185">Reference proteome</keyword>
<reference evidence="3" key="1">
    <citation type="journal article" date="2019" name="Syst. Appl. Microbiol.">
        <title>Flavobacterium circumlabens sp. nov. and Flavobacterium cupreum sp. nov., two psychrotrophic species isolated from Antarctic environmental samples.</title>
        <authorList>
            <person name="Kralova S."/>
            <person name="Busse H.-J."/>
            <person name="Svec P."/>
            <person name="Maslanova I."/>
            <person name="Stankova E."/>
            <person name="Bartak M."/>
            <person name="Sedlacek I."/>
        </authorList>
    </citation>
    <scope>NUCLEOTIDE SEQUENCE [LARGE SCALE GENOMIC DNA]</scope>
    <source>
        <strain evidence="3">CCM 8825</strain>
    </source>
</reference>
<dbReference type="OrthoDB" id="123307at2"/>
<feature type="domain" description="Zinc finger CGNR" evidence="1">
    <location>
        <begin position="152"/>
        <end position="192"/>
    </location>
</feature>
<organism evidence="2 3">
    <name type="scientific">Flavobacterium cupreum</name>
    <dbReference type="NCBI Taxonomy" id="2133766"/>
    <lineage>
        <taxon>Bacteria</taxon>
        <taxon>Pseudomonadati</taxon>
        <taxon>Bacteroidota</taxon>
        <taxon>Flavobacteriia</taxon>
        <taxon>Flavobacteriales</taxon>
        <taxon>Flavobacteriaceae</taxon>
        <taxon>Flavobacterium</taxon>
    </lineage>
</organism>
<dbReference type="RefSeq" id="WP_127336755.1">
    <property type="nucleotide sequence ID" value="NZ_QWDM01000001.1"/>
</dbReference>
<dbReference type="PANTHER" id="PTHR35525:SF3">
    <property type="entry name" value="BLL6575 PROTEIN"/>
    <property type="match status" value="1"/>
</dbReference>
<accession>A0A434ADK5</accession>
<dbReference type="InterPro" id="IPR021005">
    <property type="entry name" value="Znf_CGNR"/>
</dbReference>
<comment type="caution">
    <text evidence="2">The sequence shown here is derived from an EMBL/GenBank/DDBJ whole genome shotgun (WGS) entry which is preliminary data.</text>
</comment>
<sequence>MKNDVFIHNELRLDGNHLCLNFINTIFDRTVANPVSLILSKEDWIAWLLKVDLIKKNDLDQTEILFDLDEIVETRTILFTIFYGLSKKETISRGDLNLFEKLILKVQKATKLQADHGIPAEILQINNSNLNDYLLPIIKSGYELFLSGQIHRIKECGHCGWLYLDNSKNNSRKWCSMETCGSQIKAKRYYQNKKSQTASGQ</sequence>
<dbReference type="Proteomes" id="UP000288102">
    <property type="component" value="Unassembled WGS sequence"/>
</dbReference>
<gene>
    <name evidence="2" type="ORF">D0817_02265</name>
</gene>
<dbReference type="EMBL" id="QWDM01000001">
    <property type="protein sequence ID" value="RUT72451.1"/>
    <property type="molecule type" value="Genomic_DNA"/>
</dbReference>
<dbReference type="SUPFAM" id="SSF160904">
    <property type="entry name" value="Jann2411-like"/>
    <property type="match status" value="1"/>
</dbReference>
<proteinExistence type="predicted"/>
<dbReference type="AlphaFoldDB" id="A0A434ADK5"/>
<evidence type="ECO:0000313" key="2">
    <source>
        <dbReference type="EMBL" id="RUT72451.1"/>
    </source>
</evidence>
<dbReference type="PANTHER" id="PTHR35525">
    <property type="entry name" value="BLL6575 PROTEIN"/>
    <property type="match status" value="1"/>
</dbReference>
<protein>
    <submittedName>
        <fullName evidence="2">Zf-CGNR multi-domain protein</fullName>
    </submittedName>
</protein>
<dbReference type="InterPro" id="IPR023286">
    <property type="entry name" value="ABATE_dom_sf"/>
</dbReference>
<dbReference type="Gene3D" id="1.10.3300.10">
    <property type="entry name" value="Jann2411-like domain"/>
    <property type="match status" value="1"/>
</dbReference>
<dbReference type="InterPro" id="IPR010852">
    <property type="entry name" value="ABATE"/>
</dbReference>
<name>A0A434ADK5_9FLAO</name>
<evidence type="ECO:0000313" key="3">
    <source>
        <dbReference type="Proteomes" id="UP000288102"/>
    </source>
</evidence>
<dbReference type="Pfam" id="PF11706">
    <property type="entry name" value="zf-CGNR"/>
    <property type="match status" value="1"/>
</dbReference>